<dbReference type="InterPro" id="IPR046357">
    <property type="entry name" value="PPIase_dom_sf"/>
</dbReference>
<reference evidence="5" key="1">
    <citation type="submission" date="2016-03" db="EMBL/GenBank/DDBJ databases">
        <title>Complete genome sequence of Solimmundus cernigliae, representing a novel lineage of polycyclic aromatic hydrocarbon degraders within the Gammaproteobacteria.</title>
        <authorList>
            <person name="Singleton D.R."/>
            <person name="Dickey A.N."/>
            <person name="Scholl E.H."/>
            <person name="Wright F.A."/>
            <person name="Aitken M.D."/>
        </authorList>
    </citation>
    <scope>NUCLEOTIDE SEQUENCE [LARGE SCALE GENOMIC DNA]</scope>
    <source>
        <strain evidence="5">TR3.2</strain>
    </source>
</reference>
<accession>A0A1B1YWH7</accession>
<feature type="domain" description="PpiC" evidence="3">
    <location>
        <begin position="145"/>
        <end position="243"/>
    </location>
</feature>
<dbReference type="PROSITE" id="PS50198">
    <property type="entry name" value="PPIC_PPIASE_2"/>
    <property type="match status" value="1"/>
</dbReference>
<name>A0A1B1YWH7_9GAMM</name>
<comment type="similarity">
    <text evidence="1">Belongs to the PpiC/parvulin rotamase family.</text>
</comment>
<dbReference type="Proteomes" id="UP000092952">
    <property type="component" value="Chromosome"/>
</dbReference>
<evidence type="ECO:0000259" key="3">
    <source>
        <dbReference type="PROSITE" id="PS50198"/>
    </source>
</evidence>
<dbReference type="GO" id="GO:0003755">
    <property type="term" value="F:peptidyl-prolyl cis-trans isomerase activity"/>
    <property type="evidence" value="ECO:0007669"/>
    <property type="project" value="UniProtKB-KW"/>
</dbReference>
<dbReference type="PROSITE" id="PS01096">
    <property type="entry name" value="PPIC_PPIASE_1"/>
    <property type="match status" value="1"/>
</dbReference>
<evidence type="ECO:0000256" key="1">
    <source>
        <dbReference type="ARBA" id="ARBA00007656"/>
    </source>
</evidence>
<keyword evidence="5" id="KW-1185">Reference proteome</keyword>
<dbReference type="Gene3D" id="3.10.50.40">
    <property type="match status" value="1"/>
</dbReference>
<dbReference type="InterPro" id="IPR000297">
    <property type="entry name" value="PPIase_PpiC"/>
</dbReference>
<evidence type="ECO:0000313" key="5">
    <source>
        <dbReference type="Proteomes" id="UP000092952"/>
    </source>
</evidence>
<dbReference type="PANTHER" id="PTHR47245:SF3">
    <property type="entry name" value="PEPTIDYL-PROLYL CIS-TRANS ISOMERASE, PPIC-TYPE-RELATED"/>
    <property type="match status" value="1"/>
</dbReference>
<dbReference type="InParanoid" id="A0A1B1YWH7"/>
<dbReference type="AlphaFoldDB" id="A0A1B1YWH7"/>
<dbReference type="InterPro" id="IPR050245">
    <property type="entry name" value="PrsA_foldase"/>
</dbReference>
<dbReference type="SUPFAM" id="SSF54534">
    <property type="entry name" value="FKBP-like"/>
    <property type="match status" value="1"/>
</dbReference>
<dbReference type="STRING" id="1810504.PG2T_13995"/>
<gene>
    <name evidence="4" type="ORF">PG2T_13995</name>
</gene>
<sequence length="300" mass="32965">MTRDRRSLPTVAGAVALLLVAGFVARALMGSSAVLAQAGDARLTQAEAQSLLAALPAATRKQLAEQPQALADAMRREVQWRALVETARRSPQAAEPAVRERMRQAADLELVQAHLDAMSAVADDYPPQELVVATYEANRERFRAAPRYRLSQIFVAGRPDDADAARRARELAQEARLAKADFADLAREHSRHAESAARGGEVGWVSEPMLRPEFRETVTAMAVGAISDPVPVADGWHILKLTERQAARDLSLDEARADIVSALRAQEQRRRRAEYVERLTAAMPVRLDELMLGTLQVPIE</sequence>
<evidence type="ECO:0000313" key="4">
    <source>
        <dbReference type="EMBL" id="ANX05181.1"/>
    </source>
</evidence>
<dbReference type="PANTHER" id="PTHR47245">
    <property type="entry name" value="PEPTIDYLPROLYL ISOMERASE"/>
    <property type="match status" value="1"/>
</dbReference>
<keyword evidence="2" id="KW-0697">Rotamase</keyword>
<dbReference type="RefSeq" id="WP_068806825.1">
    <property type="nucleotide sequence ID" value="NZ_CP014671.1"/>
</dbReference>
<dbReference type="OrthoDB" id="5706698at2"/>
<evidence type="ECO:0000256" key="2">
    <source>
        <dbReference type="PROSITE-ProRule" id="PRU00278"/>
    </source>
</evidence>
<dbReference type="KEGG" id="gbi:PG2T_13995"/>
<protein>
    <recommendedName>
        <fullName evidence="3">PpiC domain-containing protein</fullName>
    </recommendedName>
</protein>
<organism evidence="4 5">
    <name type="scientific">Immundisolibacter cernigliae</name>
    <dbReference type="NCBI Taxonomy" id="1810504"/>
    <lineage>
        <taxon>Bacteria</taxon>
        <taxon>Pseudomonadati</taxon>
        <taxon>Pseudomonadota</taxon>
        <taxon>Gammaproteobacteria</taxon>
        <taxon>Immundisolibacterales</taxon>
        <taxon>Immundisolibacteraceae</taxon>
        <taxon>Immundisolibacter</taxon>
    </lineage>
</organism>
<dbReference type="Pfam" id="PF00639">
    <property type="entry name" value="Rotamase"/>
    <property type="match status" value="1"/>
</dbReference>
<keyword evidence="2" id="KW-0413">Isomerase</keyword>
<dbReference type="InterPro" id="IPR023058">
    <property type="entry name" value="PPIase_PpiC_CS"/>
</dbReference>
<dbReference type="EMBL" id="CP014671">
    <property type="protein sequence ID" value="ANX05181.1"/>
    <property type="molecule type" value="Genomic_DNA"/>
</dbReference>
<proteinExistence type="inferred from homology"/>